<keyword evidence="1" id="KW-0812">Transmembrane</keyword>
<reference evidence="2" key="1">
    <citation type="submission" date="2023-10" db="EMBL/GenBank/DDBJ databases">
        <title>Genome assembly of Pristionchus species.</title>
        <authorList>
            <person name="Yoshida K."/>
            <person name="Sommer R.J."/>
        </authorList>
    </citation>
    <scope>NUCLEOTIDE SEQUENCE</scope>
    <source>
        <strain evidence="2">RS5133</strain>
    </source>
</reference>
<evidence type="ECO:0000256" key="1">
    <source>
        <dbReference type="SAM" id="Phobius"/>
    </source>
</evidence>
<protein>
    <submittedName>
        <fullName evidence="2">Uncharacterized protein</fullName>
    </submittedName>
</protein>
<feature type="transmembrane region" description="Helical" evidence="1">
    <location>
        <begin position="61"/>
        <end position="81"/>
    </location>
</feature>
<evidence type="ECO:0000313" key="2">
    <source>
        <dbReference type="EMBL" id="GMT20783.1"/>
    </source>
</evidence>
<keyword evidence="1" id="KW-1133">Transmembrane helix</keyword>
<keyword evidence="1" id="KW-0472">Membrane</keyword>
<organism evidence="2 3">
    <name type="scientific">Pristionchus fissidentatus</name>
    <dbReference type="NCBI Taxonomy" id="1538716"/>
    <lineage>
        <taxon>Eukaryota</taxon>
        <taxon>Metazoa</taxon>
        <taxon>Ecdysozoa</taxon>
        <taxon>Nematoda</taxon>
        <taxon>Chromadorea</taxon>
        <taxon>Rhabditida</taxon>
        <taxon>Rhabditina</taxon>
        <taxon>Diplogasteromorpha</taxon>
        <taxon>Diplogasteroidea</taxon>
        <taxon>Neodiplogasteridae</taxon>
        <taxon>Pristionchus</taxon>
    </lineage>
</organism>
<name>A0AAV5VR40_9BILA</name>
<evidence type="ECO:0000313" key="3">
    <source>
        <dbReference type="Proteomes" id="UP001432322"/>
    </source>
</evidence>
<dbReference type="AlphaFoldDB" id="A0AAV5VR40"/>
<feature type="transmembrane region" description="Helical" evidence="1">
    <location>
        <begin position="6"/>
        <end position="25"/>
    </location>
</feature>
<proteinExistence type="predicted"/>
<dbReference type="Proteomes" id="UP001432322">
    <property type="component" value="Unassembled WGS sequence"/>
</dbReference>
<comment type="caution">
    <text evidence="2">The sequence shown here is derived from an EMBL/GenBank/DDBJ whole genome shotgun (WGS) entry which is preliminary data.</text>
</comment>
<keyword evidence="3" id="KW-1185">Reference proteome</keyword>
<accession>A0AAV5VR40</accession>
<sequence length="94" mass="10711">MFFVSVFAIAITTTTLCTSLTQIFYQGELKKALVCFLANCGIYIMKLFFAEEVNGDNLFFFWSTVILGVFTLLNLGIRSLIDEAHRRAADRRNE</sequence>
<dbReference type="EMBL" id="BTSY01000003">
    <property type="protein sequence ID" value="GMT20783.1"/>
    <property type="molecule type" value="Genomic_DNA"/>
</dbReference>
<gene>
    <name evidence="2" type="ORF">PFISCL1PPCAC_12080</name>
</gene>